<protein>
    <recommendedName>
        <fullName evidence="5">RING-type E3 ubiquitin transferase</fullName>
    </recommendedName>
</protein>
<feature type="region of interest" description="Disordered" evidence="1">
    <location>
        <begin position="212"/>
        <end position="242"/>
    </location>
</feature>
<gene>
    <name evidence="3" type="ORF">BZG01_19575</name>
</gene>
<evidence type="ECO:0000313" key="4">
    <source>
        <dbReference type="Proteomes" id="UP000233618"/>
    </source>
</evidence>
<evidence type="ECO:0000256" key="2">
    <source>
        <dbReference type="SAM" id="Phobius"/>
    </source>
</evidence>
<keyword evidence="2" id="KW-1133">Transmembrane helix</keyword>
<dbReference type="AlphaFoldDB" id="A0A2N3HT94"/>
<feature type="compositionally biased region" description="Polar residues" evidence="1">
    <location>
        <begin position="224"/>
        <end position="235"/>
    </location>
</feature>
<comment type="caution">
    <text evidence="3">The sequence shown here is derived from an EMBL/GenBank/DDBJ whole genome shotgun (WGS) entry which is preliminary data.</text>
</comment>
<dbReference type="Proteomes" id="UP000233618">
    <property type="component" value="Unassembled WGS sequence"/>
</dbReference>
<organism evidence="3 4">
    <name type="scientific">Labilibaculum manganireducens</name>
    <dbReference type="NCBI Taxonomy" id="1940525"/>
    <lineage>
        <taxon>Bacteria</taxon>
        <taxon>Pseudomonadati</taxon>
        <taxon>Bacteroidota</taxon>
        <taxon>Bacteroidia</taxon>
        <taxon>Marinilabiliales</taxon>
        <taxon>Marinifilaceae</taxon>
        <taxon>Labilibaculum</taxon>
    </lineage>
</organism>
<evidence type="ECO:0008006" key="5">
    <source>
        <dbReference type="Google" id="ProtNLM"/>
    </source>
</evidence>
<name>A0A2N3HT94_9BACT</name>
<dbReference type="RefSeq" id="WP_101311543.1">
    <property type="nucleotide sequence ID" value="NZ_MVDE01000047.1"/>
</dbReference>
<keyword evidence="4" id="KW-1185">Reference proteome</keyword>
<dbReference type="EMBL" id="MVDE01000047">
    <property type="protein sequence ID" value="PKQ61280.1"/>
    <property type="molecule type" value="Genomic_DNA"/>
</dbReference>
<proteinExistence type="predicted"/>
<keyword evidence="2" id="KW-0472">Membrane</keyword>
<feature type="transmembrane region" description="Helical" evidence="2">
    <location>
        <begin position="6"/>
        <end position="24"/>
    </location>
</feature>
<sequence>MEPVFFFIIFAIIITVLLSAVFFSKKAIIKRKLKKSELRKIADFKDGELARIVGTVEFVDAPLLSPLSNRECAYYYVHVEQKVASGKSSKWKTIIEEEISNKFLIKEETSYAFINDKRIKSYIVQDESYSTGFFSDATENLENYLNSKGYKSEGSWGFNKTLRYKEGILEQGEKAAVFGKGEWKDAASLNLPEKYGRILAITSSTEDAIYLSDDPDTTEKNAVKISSSEKPNTNTRRGRYRK</sequence>
<accession>A0A2N3HT94</accession>
<evidence type="ECO:0000313" key="3">
    <source>
        <dbReference type="EMBL" id="PKQ61280.1"/>
    </source>
</evidence>
<keyword evidence="2" id="KW-0812">Transmembrane</keyword>
<evidence type="ECO:0000256" key="1">
    <source>
        <dbReference type="SAM" id="MobiDB-lite"/>
    </source>
</evidence>
<reference evidence="3 4" key="1">
    <citation type="journal article" date="2017" name="Front. Microbiol.">
        <title>Labilibaculum manganireducens gen. nov., sp. nov. and Labilibaculum filiforme sp. nov., Novel Bacteroidetes Isolated from Subsurface Sediments of the Baltic Sea.</title>
        <authorList>
            <person name="Vandieken V."/>
            <person name="Marshall I.P."/>
            <person name="Niemann H."/>
            <person name="Engelen B."/>
            <person name="Cypionka H."/>
        </authorList>
    </citation>
    <scope>NUCLEOTIDE SEQUENCE [LARGE SCALE GENOMIC DNA]</scope>
    <source>
        <strain evidence="3 4">59.10-2M</strain>
    </source>
</reference>